<dbReference type="InterPro" id="IPR011611">
    <property type="entry name" value="PfkB_dom"/>
</dbReference>
<dbReference type="PANTHER" id="PTHR42909">
    <property type="entry name" value="ZGC:136858"/>
    <property type="match status" value="1"/>
</dbReference>
<keyword evidence="6" id="KW-0456">Lyase</keyword>
<accession>A0A443SCM6</accession>
<evidence type="ECO:0000256" key="1">
    <source>
        <dbReference type="ARBA" id="ARBA00022679"/>
    </source>
</evidence>
<keyword evidence="3" id="KW-0418">Kinase</keyword>
<dbReference type="OrthoDB" id="198885at2759"/>
<dbReference type="AlphaFoldDB" id="A0A443SCM6"/>
<dbReference type="InterPro" id="IPR022830">
    <property type="entry name" value="Indigdn_synthA-like"/>
</dbReference>
<dbReference type="GO" id="GO:0005737">
    <property type="term" value="C:cytoplasm"/>
    <property type="evidence" value="ECO:0007669"/>
    <property type="project" value="TreeGrafter"/>
</dbReference>
<dbReference type="SUPFAM" id="SSF53613">
    <property type="entry name" value="Ribokinase-like"/>
    <property type="match status" value="1"/>
</dbReference>
<dbReference type="GO" id="GO:0046872">
    <property type="term" value="F:metal ion binding"/>
    <property type="evidence" value="ECO:0007669"/>
    <property type="project" value="UniProtKB-KW"/>
</dbReference>
<keyword evidence="5" id="KW-0464">Manganese</keyword>
<evidence type="ECO:0000256" key="2">
    <source>
        <dbReference type="ARBA" id="ARBA00022723"/>
    </source>
</evidence>
<dbReference type="STRING" id="299467.A0A443SCM6"/>
<dbReference type="Pfam" id="PF04227">
    <property type="entry name" value="Indigoidine_A"/>
    <property type="match status" value="1"/>
</dbReference>
<evidence type="ECO:0000256" key="3">
    <source>
        <dbReference type="ARBA" id="ARBA00022777"/>
    </source>
</evidence>
<name>A0A443SCM6_9ACAR</name>
<comment type="caution">
    <text evidence="9">The sequence shown here is derived from an EMBL/GenBank/DDBJ whole genome shotgun (WGS) entry which is preliminary data.</text>
</comment>
<evidence type="ECO:0000259" key="8">
    <source>
        <dbReference type="Pfam" id="PF00294"/>
    </source>
</evidence>
<dbReference type="PROSITE" id="PS00583">
    <property type="entry name" value="PFKB_KINASES_1"/>
    <property type="match status" value="1"/>
</dbReference>
<evidence type="ECO:0000313" key="10">
    <source>
        <dbReference type="Proteomes" id="UP000288716"/>
    </source>
</evidence>
<dbReference type="Gene3D" id="3.40.1790.10">
    <property type="entry name" value="Indigoidine synthase domain"/>
    <property type="match status" value="1"/>
</dbReference>
<dbReference type="HAMAP" id="MF_01876">
    <property type="entry name" value="PsiMP_glycosidase"/>
    <property type="match status" value="1"/>
</dbReference>
<dbReference type="CDD" id="cd01941">
    <property type="entry name" value="YeiC_kinase_like"/>
    <property type="match status" value="1"/>
</dbReference>
<evidence type="ECO:0000313" key="9">
    <source>
        <dbReference type="EMBL" id="RWS25185.1"/>
    </source>
</evidence>
<dbReference type="GO" id="GO:0016798">
    <property type="term" value="F:hydrolase activity, acting on glycosyl bonds"/>
    <property type="evidence" value="ECO:0007669"/>
    <property type="project" value="UniProtKB-KW"/>
</dbReference>
<sequence length="692" mass="75669">MNFLGRRCSSKPFVRHKSSFQNLFCVSEEVKNAIANEKPILALESTIITHGMPYPTNLDTAIQVEDIVRQNGAVPATIAVLNGVVSVGLSANELEILSQTKNSVKISRRDLPFAITKCLTGGTTVSATMLIAHKMGIKCFATGGIGGVHRGAEVTFDISADLRELGRTPVAVFSSGIKSILDIEKSLEYLETEGVSVTVLNPEGNGDFPNFYTSKSGFKVPFTVRNVKETAQLILNHEMLNIDNGILVAIPIPQSFDEQRINEAITLAVKEAAERGIKGNEVTPFVLKRVANLTDDESLKANVTLIKTNADIASQVLCEMNNLKRQINIPREEITRTAAPSNVSETEVNESSVVVVGGSILDVMLNVNEENINLDATTLEGNVTRSVGGVARNVADCISRLGHNTLLISCVGNDETSKYILERNPGLSKEGILTTNEVSTSTAYLIMDKKGDTKLLVCDMNAHNFITEEHAAKFEKHIKNSSMLLMDANLPLSTMDYILNVCYESGVPVFYEPTDPRLASKIFQINSRSRDCVIYASPNLLELQYMYETLCGKPGDSMNDIEHTDIERKCQVMAEYILDHCFETLLITLGADGNLLVSRKPLLDCLEMGPRLNFTSKGCDSYVYHFPVENIPESEIVSSSGAGDCFVGGFVSGLIRRKPIKDCLRLGQTAASLSLKSTHTVPIEIESINNRF</sequence>
<dbReference type="VEuPathDB" id="VectorBase:LDEU006855"/>
<dbReference type="Proteomes" id="UP000288716">
    <property type="component" value="Unassembled WGS sequence"/>
</dbReference>
<dbReference type="InterPro" id="IPR029056">
    <property type="entry name" value="Ribokinase-like"/>
</dbReference>
<evidence type="ECO:0000256" key="4">
    <source>
        <dbReference type="ARBA" id="ARBA00022801"/>
    </source>
</evidence>
<dbReference type="PANTHER" id="PTHR42909:SF1">
    <property type="entry name" value="CARBOHYDRATE KINASE PFKB DOMAIN-CONTAINING PROTEIN"/>
    <property type="match status" value="1"/>
</dbReference>
<gene>
    <name evidence="9" type="ORF">B4U80_05046</name>
</gene>
<dbReference type="GO" id="GO:0016301">
    <property type="term" value="F:kinase activity"/>
    <property type="evidence" value="ECO:0007669"/>
    <property type="project" value="UniProtKB-KW"/>
</dbReference>
<dbReference type="SUPFAM" id="SSF110581">
    <property type="entry name" value="Indigoidine synthase A-like"/>
    <property type="match status" value="1"/>
</dbReference>
<proteinExistence type="inferred from homology"/>
<organism evidence="9 10">
    <name type="scientific">Leptotrombidium deliense</name>
    <dbReference type="NCBI Taxonomy" id="299467"/>
    <lineage>
        <taxon>Eukaryota</taxon>
        <taxon>Metazoa</taxon>
        <taxon>Ecdysozoa</taxon>
        <taxon>Arthropoda</taxon>
        <taxon>Chelicerata</taxon>
        <taxon>Arachnida</taxon>
        <taxon>Acari</taxon>
        <taxon>Acariformes</taxon>
        <taxon>Trombidiformes</taxon>
        <taxon>Prostigmata</taxon>
        <taxon>Anystina</taxon>
        <taxon>Parasitengona</taxon>
        <taxon>Trombiculoidea</taxon>
        <taxon>Trombiculidae</taxon>
        <taxon>Leptotrombidium</taxon>
    </lineage>
</organism>
<dbReference type="InterPro" id="IPR002173">
    <property type="entry name" value="Carboh/pur_kinase_PfkB_CS"/>
</dbReference>
<keyword evidence="4" id="KW-0378">Hydrolase</keyword>
<evidence type="ECO:0000256" key="7">
    <source>
        <dbReference type="ARBA" id="ARBA00023295"/>
    </source>
</evidence>
<dbReference type="GO" id="GO:0006796">
    <property type="term" value="P:phosphate-containing compound metabolic process"/>
    <property type="evidence" value="ECO:0007669"/>
    <property type="project" value="UniProtKB-ARBA"/>
</dbReference>
<reference evidence="9 10" key="1">
    <citation type="journal article" date="2018" name="Gigascience">
        <title>Genomes of trombidid mites reveal novel predicted allergens and laterally-transferred genes associated with secondary metabolism.</title>
        <authorList>
            <person name="Dong X."/>
            <person name="Chaisiri K."/>
            <person name="Xia D."/>
            <person name="Armstrong S.D."/>
            <person name="Fang Y."/>
            <person name="Donnelly M.J."/>
            <person name="Kadowaki T."/>
            <person name="McGarry J.W."/>
            <person name="Darby A.C."/>
            <person name="Makepeace B.L."/>
        </authorList>
    </citation>
    <scope>NUCLEOTIDE SEQUENCE [LARGE SCALE GENOMIC DNA]</scope>
    <source>
        <strain evidence="9">UoL-UT</strain>
    </source>
</reference>
<dbReference type="InterPro" id="IPR007342">
    <property type="entry name" value="PsuG"/>
</dbReference>
<keyword evidence="7" id="KW-0326">Glycosidase</keyword>
<dbReference type="EMBL" id="NCKV01003979">
    <property type="protein sequence ID" value="RWS25185.1"/>
    <property type="molecule type" value="Genomic_DNA"/>
</dbReference>
<keyword evidence="1" id="KW-0808">Transferase</keyword>
<evidence type="ECO:0000256" key="5">
    <source>
        <dbReference type="ARBA" id="ARBA00023211"/>
    </source>
</evidence>
<dbReference type="PROSITE" id="PS00584">
    <property type="entry name" value="PFKB_KINASES_2"/>
    <property type="match status" value="1"/>
</dbReference>
<feature type="domain" description="Carbohydrate kinase PfkB" evidence="8">
    <location>
        <begin position="352"/>
        <end position="680"/>
    </location>
</feature>
<keyword evidence="10" id="KW-1185">Reference proteome</keyword>
<protein>
    <submittedName>
        <fullName evidence="9">Pseudouridine-metabolizing bifunctional protein-like protein</fullName>
    </submittedName>
</protein>
<dbReference type="GO" id="GO:0004730">
    <property type="term" value="F:pseudouridylate synthase activity"/>
    <property type="evidence" value="ECO:0007669"/>
    <property type="project" value="InterPro"/>
</dbReference>
<dbReference type="Pfam" id="PF00294">
    <property type="entry name" value="PfkB"/>
    <property type="match status" value="1"/>
</dbReference>
<dbReference type="Gene3D" id="3.40.1190.20">
    <property type="match status" value="1"/>
</dbReference>
<keyword evidence="2" id="KW-0479">Metal-binding</keyword>
<evidence type="ECO:0000256" key="6">
    <source>
        <dbReference type="ARBA" id="ARBA00023239"/>
    </source>
</evidence>